<dbReference type="STRING" id="1814289.SAMN05216410_0362"/>
<dbReference type="InterPro" id="IPR001453">
    <property type="entry name" value="MoaB/Mog_dom"/>
</dbReference>
<comment type="pathway">
    <text evidence="1">Cofactor biosynthesis; molybdopterin biosynthesis.</text>
</comment>
<dbReference type="PANTHER" id="PTHR43764">
    <property type="entry name" value="MOLYBDENUM COFACTOR BIOSYNTHESIS"/>
    <property type="match status" value="1"/>
</dbReference>
<dbReference type="RefSeq" id="WP_093180358.1">
    <property type="nucleotide sequence ID" value="NZ_FMYH01000001.1"/>
</dbReference>
<evidence type="ECO:0000256" key="2">
    <source>
        <dbReference type="ARBA" id="ARBA00023150"/>
    </source>
</evidence>
<keyword evidence="2" id="KW-0501">Molybdenum cofactor biosynthesis</keyword>
<reference evidence="4 5" key="1">
    <citation type="submission" date="2016-09" db="EMBL/GenBank/DDBJ databases">
        <authorList>
            <person name="Capua I."/>
            <person name="De Benedictis P."/>
            <person name="Joannis T."/>
            <person name="Lombin L.H."/>
            <person name="Cattoli G."/>
        </authorList>
    </citation>
    <scope>NUCLEOTIDE SEQUENCE [LARGE SCALE GENOMIC DNA]</scope>
    <source>
        <strain evidence="4 5">ISLP-3</strain>
    </source>
</reference>
<dbReference type="Pfam" id="PF00994">
    <property type="entry name" value="MoCF_biosynth"/>
    <property type="match status" value="1"/>
</dbReference>
<dbReference type="NCBIfam" id="TIGR00177">
    <property type="entry name" value="molyb_syn"/>
    <property type="match status" value="1"/>
</dbReference>
<accession>A0A1G6GQ23</accession>
<evidence type="ECO:0000313" key="4">
    <source>
        <dbReference type="EMBL" id="SDB84067.1"/>
    </source>
</evidence>
<dbReference type="Gene3D" id="3.40.980.10">
    <property type="entry name" value="MoaB/Mog-like domain"/>
    <property type="match status" value="1"/>
</dbReference>
<evidence type="ECO:0000256" key="1">
    <source>
        <dbReference type="ARBA" id="ARBA00005046"/>
    </source>
</evidence>
<dbReference type="CDD" id="cd00886">
    <property type="entry name" value="MogA_MoaB"/>
    <property type="match status" value="1"/>
</dbReference>
<keyword evidence="5" id="KW-1185">Reference proteome</keyword>
<dbReference type="OrthoDB" id="9794429at2"/>
<evidence type="ECO:0000259" key="3">
    <source>
        <dbReference type="SMART" id="SM00852"/>
    </source>
</evidence>
<dbReference type="InterPro" id="IPR008284">
    <property type="entry name" value="MoCF_biosynth_CS"/>
</dbReference>
<gene>
    <name evidence="4" type="ORF">SAMN05216410_0362</name>
</gene>
<dbReference type="UniPathway" id="UPA00344"/>
<dbReference type="SUPFAM" id="SSF53218">
    <property type="entry name" value="Molybdenum cofactor biosynthesis proteins"/>
    <property type="match status" value="1"/>
</dbReference>
<dbReference type="Proteomes" id="UP000199039">
    <property type="component" value="Unassembled WGS sequence"/>
</dbReference>
<proteinExistence type="predicted"/>
<organism evidence="4 5">
    <name type="scientific">Sanguibacter gelidistatuariae</name>
    <dbReference type="NCBI Taxonomy" id="1814289"/>
    <lineage>
        <taxon>Bacteria</taxon>
        <taxon>Bacillati</taxon>
        <taxon>Actinomycetota</taxon>
        <taxon>Actinomycetes</taxon>
        <taxon>Micrococcales</taxon>
        <taxon>Sanguibacteraceae</taxon>
        <taxon>Sanguibacter</taxon>
    </lineage>
</organism>
<evidence type="ECO:0000313" key="5">
    <source>
        <dbReference type="Proteomes" id="UP000199039"/>
    </source>
</evidence>
<dbReference type="AlphaFoldDB" id="A0A1G6GQ23"/>
<feature type="domain" description="MoaB/Mog" evidence="3">
    <location>
        <begin position="13"/>
        <end position="159"/>
    </location>
</feature>
<name>A0A1G6GQ23_9MICO</name>
<protein>
    <submittedName>
        <fullName evidence="4">Molybdenum cofactor synthesis domain-containing protein</fullName>
    </submittedName>
</protein>
<dbReference type="InterPro" id="IPR051920">
    <property type="entry name" value="MPT_Adenylyltrnsfr/MoaC-Rel"/>
</dbReference>
<dbReference type="PANTHER" id="PTHR43764:SF1">
    <property type="entry name" value="MOLYBDOPTERIN MOLYBDOTRANSFERASE"/>
    <property type="match status" value="1"/>
</dbReference>
<dbReference type="PROSITE" id="PS01078">
    <property type="entry name" value="MOCF_BIOSYNTHESIS_1"/>
    <property type="match status" value="1"/>
</dbReference>
<dbReference type="InterPro" id="IPR036425">
    <property type="entry name" value="MoaB/Mog-like_dom_sf"/>
</dbReference>
<dbReference type="SMART" id="SM00852">
    <property type="entry name" value="MoCF_biosynth"/>
    <property type="match status" value="1"/>
</dbReference>
<dbReference type="GO" id="GO:0006777">
    <property type="term" value="P:Mo-molybdopterin cofactor biosynthetic process"/>
    <property type="evidence" value="ECO:0007669"/>
    <property type="project" value="UniProtKB-KW"/>
</dbReference>
<dbReference type="EMBL" id="FMYH01000001">
    <property type="protein sequence ID" value="SDB84067.1"/>
    <property type="molecule type" value="Genomic_DNA"/>
</dbReference>
<sequence length="168" mass="16755">MQPDRSSPRHRATVITVSDRSAAGTRADTSGPLAAQRLTDAGYAVTTAIVPDGAAPVRAALAAAVSDGARVVITTGGTGVGPRDETPEGTAPLLTRELPGIPEALRRVGAEHTASAVLSRGLAGIVDSAHGGALVVNLPGSLAAVDQGLDALLPLVDHVLSQLDGGDH</sequence>